<keyword evidence="1" id="KW-1133">Transmembrane helix</keyword>
<dbReference type="RefSeq" id="WP_037782296.1">
    <property type="nucleotide sequence ID" value="NZ_BAAAPF010000047.1"/>
</dbReference>
<dbReference type="Proteomes" id="UP001500443">
    <property type="component" value="Unassembled WGS sequence"/>
</dbReference>
<keyword evidence="1" id="KW-0812">Transmembrane</keyword>
<dbReference type="EMBL" id="BAAAPF010000047">
    <property type="protein sequence ID" value="GAA2119601.1"/>
    <property type="molecule type" value="Genomic_DNA"/>
</dbReference>
<name>A0ABN2Y0X8_9ACTN</name>
<gene>
    <name evidence="2" type="ORF">GCM10009802_21880</name>
</gene>
<comment type="caution">
    <text evidence="2">The sequence shown here is derived from an EMBL/GenBank/DDBJ whole genome shotgun (WGS) entry which is preliminary data.</text>
</comment>
<protein>
    <recommendedName>
        <fullName evidence="4">DUF3040 domain-containing protein</fullName>
    </recommendedName>
</protein>
<keyword evidence="1" id="KW-0472">Membrane</keyword>
<evidence type="ECO:0000256" key="1">
    <source>
        <dbReference type="SAM" id="Phobius"/>
    </source>
</evidence>
<proteinExistence type="predicted"/>
<reference evidence="2 3" key="1">
    <citation type="journal article" date="2019" name="Int. J. Syst. Evol. Microbiol.">
        <title>The Global Catalogue of Microorganisms (GCM) 10K type strain sequencing project: providing services to taxonomists for standard genome sequencing and annotation.</title>
        <authorList>
            <consortium name="The Broad Institute Genomics Platform"/>
            <consortium name="The Broad Institute Genome Sequencing Center for Infectious Disease"/>
            <person name="Wu L."/>
            <person name="Ma J."/>
        </authorList>
    </citation>
    <scope>NUCLEOTIDE SEQUENCE [LARGE SCALE GENOMIC DNA]</scope>
    <source>
        <strain evidence="2 3">JCM 15481</strain>
    </source>
</reference>
<keyword evidence="3" id="KW-1185">Reference proteome</keyword>
<accession>A0ABN2Y0X8</accession>
<evidence type="ECO:0008006" key="4">
    <source>
        <dbReference type="Google" id="ProtNLM"/>
    </source>
</evidence>
<evidence type="ECO:0000313" key="3">
    <source>
        <dbReference type="Proteomes" id="UP001500443"/>
    </source>
</evidence>
<organism evidence="2 3">
    <name type="scientific">Streptomyces synnematoformans</name>
    <dbReference type="NCBI Taxonomy" id="415721"/>
    <lineage>
        <taxon>Bacteria</taxon>
        <taxon>Bacillati</taxon>
        <taxon>Actinomycetota</taxon>
        <taxon>Actinomycetes</taxon>
        <taxon>Kitasatosporales</taxon>
        <taxon>Streptomycetaceae</taxon>
        <taxon>Streptomyces</taxon>
    </lineage>
</organism>
<feature type="transmembrane region" description="Helical" evidence="1">
    <location>
        <begin position="43"/>
        <end position="66"/>
    </location>
</feature>
<sequence>MISINARKEQAVRDLLDGPPPTVPPQLARLAADRGRRLLRRRLLLRGGVWLLLVAALVALTVWAVVSGTWVDDPAETTPDFEGW</sequence>
<evidence type="ECO:0000313" key="2">
    <source>
        <dbReference type="EMBL" id="GAA2119601.1"/>
    </source>
</evidence>